<dbReference type="EMBL" id="CAMXCT030002702">
    <property type="protein sequence ID" value="CAL4787269.1"/>
    <property type="molecule type" value="Genomic_DNA"/>
</dbReference>
<feature type="compositionally biased region" description="Low complexity" evidence="1">
    <location>
        <begin position="318"/>
        <end position="381"/>
    </location>
</feature>
<gene>
    <name evidence="3" type="ORF">C1SCF055_LOCUS26114</name>
</gene>
<keyword evidence="2" id="KW-1133">Transmembrane helix</keyword>
<organism evidence="3">
    <name type="scientific">Cladocopium goreaui</name>
    <dbReference type="NCBI Taxonomy" id="2562237"/>
    <lineage>
        <taxon>Eukaryota</taxon>
        <taxon>Sar</taxon>
        <taxon>Alveolata</taxon>
        <taxon>Dinophyceae</taxon>
        <taxon>Suessiales</taxon>
        <taxon>Symbiodiniaceae</taxon>
        <taxon>Cladocopium</taxon>
    </lineage>
</organism>
<evidence type="ECO:0000256" key="1">
    <source>
        <dbReference type="SAM" id="MobiDB-lite"/>
    </source>
</evidence>
<reference evidence="3" key="1">
    <citation type="submission" date="2022-10" db="EMBL/GenBank/DDBJ databases">
        <authorList>
            <person name="Chen Y."/>
            <person name="Dougan E. K."/>
            <person name="Chan C."/>
            <person name="Rhodes N."/>
            <person name="Thang M."/>
        </authorList>
    </citation>
    <scope>NUCLEOTIDE SEQUENCE</scope>
</reference>
<keyword evidence="2" id="KW-0812">Transmembrane</keyword>
<protein>
    <submittedName>
        <fullName evidence="3">Uncharacterized protein</fullName>
    </submittedName>
</protein>
<proteinExistence type="predicted"/>
<dbReference type="EMBL" id="CAMXCT020002702">
    <property type="protein sequence ID" value="CAL1153332.1"/>
    <property type="molecule type" value="Genomic_DNA"/>
</dbReference>
<dbReference type="EMBL" id="CAMXCT010002702">
    <property type="protein sequence ID" value="CAI3999957.1"/>
    <property type="molecule type" value="Genomic_DNA"/>
</dbReference>
<evidence type="ECO:0000313" key="4">
    <source>
        <dbReference type="EMBL" id="CAL4787269.1"/>
    </source>
</evidence>
<name>A0A9P1CZP2_9DINO</name>
<evidence type="ECO:0000313" key="3">
    <source>
        <dbReference type="EMBL" id="CAI3999957.1"/>
    </source>
</evidence>
<keyword evidence="5" id="KW-1185">Reference proteome</keyword>
<dbReference type="Proteomes" id="UP001152797">
    <property type="component" value="Unassembled WGS sequence"/>
</dbReference>
<dbReference type="OrthoDB" id="437965at2759"/>
<keyword evidence="2" id="KW-0472">Membrane</keyword>
<comment type="caution">
    <text evidence="3">The sequence shown here is derived from an EMBL/GenBank/DDBJ whole genome shotgun (WGS) entry which is preliminary data.</text>
</comment>
<feature type="region of interest" description="Disordered" evidence="1">
    <location>
        <begin position="273"/>
        <end position="406"/>
    </location>
</feature>
<accession>A0A9P1CZP2</accession>
<sequence length="406" mass="42685">MQIVAPSRFLDGVVFAVFLLFVSGTGLYIFGEFHKMCVITEAKKLGVFADIMDKESDPLVVIGRTHVTNSVLHCTATSPETLKEVGRNEDTQMFLARSADEQTSVRVAKSDRNATAVCAACAHYRWLEEDAKVATHGQAALTAPRRTAALRMQATALSDAPPYALRRGNFLHSEKPLEVEVAGHGRIKGQHRASFDTQDIEDAVEKSEEAEAVTSLASAELRKVLEESNEASEDALAAAQVAVITEAVAFVGCLAGLVSSWIGWKMHTAQLPQESKIPSDSGVPHELLTPPPDRIDTTMRPSLKSAGKAPPQPKATVPSRAGPSQSGPSQSASSVSEASQPAAATAAAPSAVPSSAPQPSSSAQPSAAAQPEAATAVPPAESETHQTDAEPEGLDLTHNGAPTESF</sequence>
<reference evidence="4 5" key="2">
    <citation type="submission" date="2024-05" db="EMBL/GenBank/DDBJ databases">
        <authorList>
            <person name="Chen Y."/>
            <person name="Shah S."/>
            <person name="Dougan E. K."/>
            <person name="Thang M."/>
            <person name="Chan C."/>
        </authorList>
    </citation>
    <scope>NUCLEOTIDE SEQUENCE [LARGE SCALE GENOMIC DNA]</scope>
</reference>
<dbReference type="AlphaFoldDB" id="A0A9P1CZP2"/>
<evidence type="ECO:0000313" key="5">
    <source>
        <dbReference type="Proteomes" id="UP001152797"/>
    </source>
</evidence>
<evidence type="ECO:0000256" key="2">
    <source>
        <dbReference type="SAM" id="Phobius"/>
    </source>
</evidence>
<feature type="transmembrane region" description="Helical" evidence="2">
    <location>
        <begin position="12"/>
        <end position="31"/>
    </location>
</feature>